<organism evidence="2 3">
    <name type="scientific">Odoribacter splanchnicus</name>
    <dbReference type="NCBI Taxonomy" id="28118"/>
    <lineage>
        <taxon>Bacteria</taxon>
        <taxon>Pseudomonadati</taxon>
        <taxon>Bacteroidota</taxon>
        <taxon>Bacteroidia</taxon>
        <taxon>Bacteroidales</taxon>
        <taxon>Odoribacteraceae</taxon>
        <taxon>Odoribacter</taxon>
    </lineage>
</organism>
<reference evidence="2 3" key="1">
    <citation type="submission" date="2018-08" db="EMBL/GenBank/DDBJ databases">
        <title>A genome reference for cultivated species of the human gut microbiota.</title>
        <authorList>
            <person name="Zou Y."/>
            <person name="Xue W."/>
            <person name="Luo G."/>
        </authorList>
    </citation>
    <scope>NUCLEOTIDE SEQUENCE [LARGE SCALE GENOMIC DNA]</scope>
    <source>
        <strain evidence="2 3">AF14-6AC</strain>
    </source>
</reference>
<name>A0A412WQ16_9BACT</name>
<gene>
    <name evidence="2" type="ORF">DWW24_03970</name>
</gene>
<keyword evidence="1" id="KW-0472">Membrane</keyword>
<feature type="transmembrane region" description="Helical" evidence="1">
    <location>
        <begin position="42"/>
        <end position="62"/>
    </location>
</feature>
<keyword evidence="1" id="KW-0812">Transmembrane</keyword>
<evidence type="ECO:0000256" key="1">
    <source>
        <dbReference type="SAM" id="Phobius"/>
    </source>
</evidence>
<comment type="caution">
    <text evidence="2">The sequence shown here is derived from an EMBL/GenBank/DDBJ whole genome shotgun (WGS) entry which is preliminary data.</text>
</comment>
<sequence length="66" mass="7757">METKKIRKQILIIAIHLIIAIVFFGFWLPFSISHESNELPMLGAFTLGVYVIFYFPIIYKLIKKLK</sequence>
<accession>A0A412WQ16</accession>
<dbReference type="EMBL" id="QRYW01000006">
    <property type="protein sequence ID" value="RGV29247.1"/>
    <property type="molecule type" value="Genomic_DNA"/>
</dbReference>
<proteinExistence type="predicted"/>
<dbReference type="AlphaFoldDB" id="A0A412WQ16"/>
<feature type="transmembrane region" description="Helical" evidence="1">
    <location>
        <begin position="12"/>
        <end position="30"/>
    </location>
</feature>
<protein>
    <submittedName>
        <fullName evidence="2">Uncharacterized protein</fullName>
    </submittedName>
</protein>
<evidence type="ECO:0000313" key="3">
    <source>
        <dbReference type="Proteomes" id="UP000283426"/>
    </source>
</evidence>
<evidence type="ECO:0000313" key="2">
    <source>
        <dbReference type="EMBL" id="RGV29247.1"/>
    </source>
</evidence>
<keyword evidence="1" id="KW-1133">Transmembrane helix</keyword>
<dbReference type="Proteomes" id="UP000283426">
    <property type="component" value="Unassembled WGS sequence"/>
</dbReference>